<evidence type="ECO:0000313" key="2">
    <source>
        <dbReference type="EMBL" id="ART60808.1"/>
    </source>
</evidence>
<dbReference type="Gene3D" id="3.40.50.1820">
    <property type="entry name" value="alpha/beta hydrolase"/>
    <property type="match status" value="1"/>
</dbReference>
<dbReference type="InterPro" id="IPR029058">
    <property type="entry name" value="AB_hydrolase_fold"/>
</dbReference>
<gene>
    <name evidence="2" type="ORF">CBP36_07590</name>
</gene>
<dbReference type="AlphaFoldDB" id="A0A240UH61"/>
<dbReference type="SUPFAM" id="SSF53474">
    <property type="entry name" value="alpha/beta-Hydrolases"/>
    <property type="match status" value="1"/>
</dbReference>
<accession>A0A240UH61</accession>
<reference evidence="2" key="1">
    <citation type="submission" date="2017-05" db="EMBL/GenBank/DDBJ databases">
        <title>Polyphasic characterization of four soil-derived phenanthrene-degrading Acidovorax strains and proposal of Acidovorax phenanthrenivorans sp. nov.</title>
        <authorList>
            <person name="Singleton D."/>
            <person name="Lee J."/>
            <person name="Dickey A.N."/>
            <person name="Stroud A."/>
            <person name="Scholl E.H."/>
            <person name="Wright F.A."/>
            <person name="Aitken M.D."/>
        </authorList>
    </citation>
    <scope>NUCLEOTIDE SEQUENCE</scope>
    <source>
        <strain evidence="2">P4</strain>
    </source>
</reference>
<dbReference type="Proteomes" id="UP000194440">
    <property type="component" value="Chromosome"/>
</dbReference>
<dbReference type="InterPro" id="IPR024501">
    <property type="entry name" value="DUF3141"/>
</dbReference>
<protein>
    <submittedName>
        <fullName evidence="2">Poly(3-hydroxyalkanoate) synthetase</fullName>
    </submittedName>
</protein>
<name>A0A240UH61_9BURK</name>
<feature type="region of interest" description="Disordered" evidence="1">
    <location>
        <begin position="1"/>
        <end position="42"/>
    </location>
</feature>
<organism evidence="2 3">
    <name type="scientific">Acidovorax carolinensis</name>
    <dbReference type="NCBI Taxonomy" id="553814"/>
    <lineage>
        <taxon>Bacteria</taxon>
        <taxon>Pseudomonadati</taxon>
        <taxon>Pseudomonadota</taxon>
        <taxon>Betaproteobacteria</taxon>
        <taxon>Burkholderiales</taxon>
        <taxon>Comamonadaceae</taxon>
        <taxon>Acidovorax</taxon>
    </lineage>
</organism>
<dbReference type="PANTHER" id="PTHR36837:SF2">
    <property type="entry name" value="POLY(3-HYDROXYALKANOATE) POLYMERASE SUBUNIT PHAC"/>
    <property type="match status" value="1"/>
</dbReference>
<proteinExistence type="predicted"/>
<sequence length="612" mass="68831">MKTPTSPQKPRTSQRATERGKEAAVQRTHRQANDLPPTVLDHSEALLKPAPQDASSGMKRAAEAPSTQDYFDYQRDFFERTILFWDTLRQRANNMLQHERAGLPPLLDFKYETLLDARSFERPVNYALLRITEIDGHCWDDCVDSAKPPVIIVDPRAGHGPGIGGFKRDSEVGMAMREGHPVYFVIFFPEPTLGQTLADVLHVLRRFVEEVALRHPGKPPVLYGNCQAGWAVTLLSADCTGLVGPVVLNGSPLSYWAGESGVNPMRLSGGLLGGSWLAHLTADLGNGRFDGAWLAQNFENLKPEKAIWEKYAQLFTNVDSEQARFLEFERWWNGFYFLSREEILAIVENLFIGNQLEQGVFQICQGCTADLRRIKNPIVIFASYGDNITPPHQALGWIPAVYSDTDDLKRAGQRIVYLTNPHVGHLGIFVSAGVARLEHRAILESLADIEALAPGLYEMKIDNPSGDPDCHKPSFSIRYEPREVEDLKADYPEEAFERVKQVSTFNEALYRAFVSPWAQALSTPWTAEVLKWLHPMRSSRYLFSEAFSPWMKGVSVLAEPLARTRQPLAPHHPLIEREREAAGQVTHALGRLREGRDAAIEQAFRLMFQRPG</sequence>
<dbReference type="Pfam" id="PF11339">
    <property type="entry name" value="DUF3141"/>
    <property type="match status" value="1"/>
</dbReference>
<keyword evidence="3" id="KW-1185">Reference proteome</keyword>
<dbReference type="PANTHER" id="PTHR36837">
    <property type="entry name" value="POLY(3-HYDROXYALKANOATE) POLYMERASE SUBUNIT PHAC"/>
    <property type="match status" value="1"/>
</dbReference>
<evidence type="ECO:0000256" key="1">
    <source>
        <dbReference type="SAM" id="MobiDB-lite"/>
    </source>
</evidence>
<dbReference type="InterPro" id="IPR051321">
    <property type="entry name" value="PHA/PHB_synthase"/>
</dbReference>
<dbReference type="RefSeq" id="WP_086928677.1">
    <property type="nucleotide sequence ID" value="NZ_CP021362.1"/>
</dbReference>
<dbReference type="KEGG" id="acip:CBP36_07590"/>
<feature type="compositionally biased region" description="Polar residues" evidence="1">
    <location>
        <begin position="1"/>
        <end position="15"/>
    </location>
</feature>
<dbReference type="OrthoDB" id="7231451at2"/>
<dbReference type="KEGG" id="acis:CBP35_11340"/>
<evidence type="ECO:0000313" key="3">
    <source>
        <dbReference type="Proteomes" id="UP000194440"/>
    </source>
</evidence>
<dbReference type="EMBL" id="CP021366">
    <property type="protein sequence ID" value="ART60808.1"/>
    <property type="molecule type" value="Genomic_DNA"/>
</dbReference>